<feature type="region of interest" description="Disordered" evidence="1">
    <location>
        <begin position="29"/>
        <end position="114"/>
    </location>
</feature>
<keyword evidence="3" id="KW-1185">Reference proteome</keyword>
<organism evidence="2 3">
    <name type="scientific">Microctonus hyperodae</name>
    <name type="common">Parasitoid wasp</name>
    <dbReference type="NCBI Taxonomy" id="165561"/>
    <lineage>
        <taxon>Eukaryota</taxon>
        <taxon>Metazoa</taxon>
        <taxon>Ecdysozoa</taxon>
        <taxon>Arthropoda</taxon>
        <taxon>Hexapoda</taxon>
        <taxon>Insecta</taxon>
        <taxon>Pterygota</taxon>
        <taxon>Neoptera</taxon>
        <taxon>Endopterygota</taxon>
        <taxon>Hymenoptera</taxon>
        <taxon>Apocrita</taxon>
        <taxon>Ichneumonoidea</taxon>
        <taxon>Braconidae</taxon>
        <taxon>Euphorinae</taxon>
        <taxon>Microctonus</taxon>
    </lineage>
</organism>
<feature type="compositionally biased region" description="Basic and acidic residues" evidence="1">
    <location>
        <begin position="61"/>
        <end position="111"/>
    </location>
</feature>
<dbReference type="Proteomes" id="UP001168972">
    <property type="component" value="Unassembled WGS sequence"/>
</dbReference>
<sequence length="678" mass="78870">MARIQGNREDFLNVTCNRPGWKHFRDLSRDRFSSNEDNCNRPSSDPDISTKKWSKKSQISSEHRHEGDKTMKDIQGRKKFRDHYIKKLEQASRNEADRNPCDQPRKMDKSTGKFNTIKYSPSIMQVEGVEVIESRSMDGSRVRYPSELGGKIFEKNLKKKHSHRHKLISTKPSNTSVSSAALSVNQEKVIPRPTLSFNGINKNNYKVPKKIAGPKLKEKNCQHCDCLMETVKSPRVRTYPKYNRRREKSRERMYKRQELPRPLEEFAKKRGTMHKVRGECQMESWSPGSPGKTQKLCKILQTREAKQFMGCRCVETDDRENCFIKCQCPECPYDIDRIQNFKNIQQISDESTKRIIYNDSEPDPCELDSCIECCCEEPRLNNQFRNVRIDTNNRPNVKSGNLLHDTWQQCDKKLGNNVRQYRTIEINPRGIHRNMREPKRPGDTVNKCVTQRLIDKTFCINPRALRNNVEMPSIRTRDASTCSRKEKVINQHSQCDDCPTLSNLYLDKFNDDQDPVEAVASLCEKLKMINREVEPNIYRKTSYISCRTDECKCKPIGSLHKGKIESDSNIQFSHRKDSKLRVKHHQFTIPKIVKSENHDQNSDVPKVFVYSADDEDGSPLSLHKTGSFVKCAIKRNTNNGNKYYIAYIQKYVSPAWKTDENFETEIKSTEYLSSDDYG</sequence>
<protein>
    <submittedName>
        <fullName evidence="2">Uncharacterized protein</fullName>
    </submittedName>
</protein>
<dbReference type="AlphaFoldDB" id="A0AA39KNW6"/>
<accession>A0AA39KNW6</accession>
<reference evidence="2" key="1">
    <citation type="journal article" date="2023" name="bioRxiv">
        <title>Scaffold-level genome assemblies of two parasitoid biocontrol wasps reveal the parthenogenesis mechanism and an associated novel virus.</title>
        <authorList>
            <person name="Inwood S."/>
            <person name="Skelly J."/>
            <person name="Guhlin J."/>
            <person name="Harrop T."/>
            <person name="Goldson S."/>
            <person name="Dearden P."/>
        </authorList>
    </citation>
    <scope>NUCLEOTIDE SEQUENCE</scope>
    <source>
        <strain evidence="2">Lincoln</strain>
        <tissue evidence="2">Whole body</tissue>
    </source>
</reference>
<feature type="compositionally biased region" description="Polar residues" evidence="1">
    <location>
        <begin position="35"/>
        <end position="47"/>
    </location>
</feature>
<evidence type="ECO:0000313" key="2">
    <source>
        <dbReference type="EMBL" id="KAK0168206.1"/>
    </source>
</evidence>
<evidence type="ECO:0000313" key="3">
    <source>
        <dbReference type="Proteomes" id="UP001168972"/>
    </source>
</evidence>
<name>A0AA39KNW6_MICHY</name>
<proteinExistence type="predicted"/>
<comment type="caution">
    <text evidence="2">The sequence shown here is derived from an EMBL/GenBank/DDBJ whole genome shotgun (WGS) entry which is preliminary data.</text>
</comment>
<reference evidence="2" key="2">
    <citation type="submission" date="2023-03" db="EMBL/GenBank/DDBJ databases">
        <authorList>
            <person name="Inwood S.N."/>
            <person name="Skelly J.G."/>
            <person name="Guhlin J."/>
            <person name="Harrop T.W.R."/>
            <person name="Goldson S.G."/>
            <person name="Dearden P.K."/>
        </authorList>
    </citation>
    <scope>NUCLEOTIDE SEQUENCE</scope>
    <source>
        <strain evidence="2">Lincoln</strain>
        <tissue evidence="2">Whole body</tissue>
    </source>
</reference>
<evidence type="ECO:0000256" key="1">
    <source>
        <dbReference type="SAM" id="MobiDB-lite"/>
    </source>
</evidence>
<gene>
    <name evidence="2" type="ORF">PV327_002031</name>
</gene>
<dbReference type="EMBL" id="JAQQBR010001831">
    <property type="protein sequence ID" value="KAK0168206.1"/>
    <property type="molecule type" value="Genomic_DNA"/>
</dbReference>